<reference evidence="11 12" key="1">
    <citation type="journal article" date="2015" name="Stand. Genomic Sci.">
        <title>Genomic Encyclopedia of Bacterial and Archaeal Type Strains, Phase III: the genomes of soil and plant-associated and newly described type strains.</title>
        <authorList>
            <person name="Whitman W.B."/>
            <person name="Woyke T."/>
            <person name="Klenk H.P."/>
            <person name="Zhou Y."/>
            <person name="Lilburn T.G."/>
            <person name="Beck B.J."/>
            <person name="De Vos P."/>
            <person name="Vandamme P."/>
            <person name="Eisen J.A."/>
            <person name="Garrity G."/>
            <person name="Hugenholtz P."/>
            <person name="Kyrpides N.C."/>
        </authorList>
    </citation>
    <scope>NUCLEOTIDE SEQUENCE [LARGE SCALE GENOMIC DNA]</scope>
    <source>
        <strain evidence="11 12">CGMCC 1.10116</strain>
    </source>
</reference>
<organism evidence="11 12">
    <name type="scientific">Halalkalibacter nanhaiisediminis</name>
    <dbReference type="NCBI Taxonomy" id="688079"/>
    <lineage>
        <taxon>Bacteria</taxon>
        <taxon>Bacillati</taxon>
        <taxon>Bacillota</taxon>
        <taxon>Bacilli</taxon>
        <taxon>Bacillales</taxon>
        <taxon>Bacillaceae</taxon>
        <taxon>Halalkalibacter</taxon>
    </lineage>
</organism>
<name>A0A562QK12_9BACI</name>
<feature type="domain" description="Tetrapyrrole biosynthesis uroporphyrinogen III synthase" evidence="10">
    <location>
        <begin position="23"/>
        <end position="252"/>
    </location>
</feature>
<evidence type="ECO:0000256" key="4">
    <source>
        <dbReference type="ARBA" id="ARBA00023239"/>
    </source>
</evidence>
<accession>A0A562QK12</accession>
<dbReference type="PANTHER" id="PTHR38042">
    <property type="entry name" value="UROPORPHYRINOGEN-III SYNTHASE, CHLOROPLASTIC"/>
    <property type="match status" value="1"/>
</dbReference>
<dbReference type="GO" id="GO:0006782">
    <property type="term" value="P:protoporphyrinogen IX biosynthetic process"/>
    <property type="evidence" value="ECO:0007669"/>
    <property type="project" value="UniProtKB-UniRule"/>
</dbReference>
<comment type="catalytic activity">
    <reaction evidence="8 9">
        <text>hydroxymethylbilane = uroporphyrinogen III + H2O</text>
        <dbReference type="Rhea" id="RHEA:18965"/>
        <dbReference type="ChEBI" id="CHEBI:15377"/>
        <dbReference type="ChEBI" id="CHEBI:57308"/>
        <dbReference type="ChEBI" id="CHEBI:57845"/>
        <dbReference type="EC" id="4.2.1.75"/>
    </reaction>
</comment>
<evidence type="ECO:0000256" key="5">
    <source>
        <dbReference type="ARBA" id="ARBA00023244"/>
    </source>
</evidence>
<comment type="similarity">
    <text evidence="2 9">Belongs to the uroporphyrinogen-III synthase family.</text>
</comment>
<dbReference type="UniPathway" id="UPA00251">
    <property type="reaction ID" value="UER00320"/>
</dbReference>
<dbReference type="InterPro" id="IPR039793">
    <property type="entry name" value="UROS/Hem4"/>
</dbReference>
<evidence type="ECO:0000313" key="12">
    <source>
        <dbReference type="Proteomes" id="UP000315711"/>
    </source>
</evidence>
<dbReference type="SUPFAM" id="SSF69618">
    <property type="entry name" value="HemD-like"/>
    <property type="match status" value="1"/>
</dbReference>
<dbReference type="InterPro" id="IPR036108">
    <property type="entry name" value="4pyrrol_syn_uPrphyn_synt_sf"/>
</dbReference>
<proteinExistence type="inferred from homology"/>
<evidence type="ECO:0000256" key="6">
    <source>
        <dbReference type="ARBA" id="ARBA00037589"/>
    </source>
</evidence>
<dbReference type="EC" id="4.2.1.75" evidence="3 9"/>
<keyword evidence="4 9" id="KW-0456">Lyase</keyword>
<protein>
    <recommendedName>
        <fullName evidence="7 9">Uroporphyrinogen-III synthase</fullName>
        <ecNumber evidence="3 9">4.2.1.75</ecNumber>
    </recommendedName>
</protein>
<gene>
    <name evidence="11" type="ORF">IQ10_01782</name>
</gene>
<comment type="function">
    <text evidence="6 9">Catalyzes cyclization of the linear tetrapyrrole, hydroxymethylbilane, to the macrocyclic uroporphyrinogen III.</text>
</comment>
<evidence type="ECO:0000256" key="9">
    <source>
        <dbReference type="RuleBase" id="RU366031"/>
    </source>
</evidence>
<dbReference type="PANTHER" id="PTHR38042:SF1">
    <property type="entry name" value="UROPORPHYRINOGEN-III SYNTHASE, CHLOROPLASTIC"/>
    <property type="match status" value="1"/>
</dbReference>
<evidence type="ECO:0000256" key="7">
    <source>
        <dbReference type="ARBA" id="ARBA00040167"/>
    </source>
</evidence>
<comment type="caution">
    <text evidence="11">The sequence shown here is derived from an EMBL/GenBank/DDBJ whole genome shotgun (WGS) entry which is preliminary data.</text>
</comment>
<dbReference type="GO" id="GO:0004852">
    <property type="term" value="F:uroporphyrinogen-III synthase activity"/>
    <property type="evidence" value="ECO:0007669"/>
    <property type="project" value="UniProtKB-UniRule"/>
</dbReference>
<dbReference type="Pfam" id="PF02602">
    <property type="entry name" value="HEM4"/>
    <property type="match status" value="1"/>
</dbReference>
<evidence type="ECO:0000256" key="8">
    <source>
        <dbReference type="ARBA" id="ARBA00048617"/>
    </source>
</evidence>
<dbReference type="AlphaFoldDB" id="A0A562QK12"/>
<dbReference type="CDD" id="cd06578">
    <property type="entry name" value="HemD"/>
    <property type="match status" value="1"/>
</dbReference>
<sequence length="264" mass="29144">MNRFPLAGKTVLVTRAKEQALALSKLIRRQGGEAIEIPLLAFQPSTDTEKLDLAIEDIANYQWLIFTSANGVRFFMERYNMIHQNKVKLPVSIAVVGKKTEAALTHYQIKADLIPTDYVAEGLVDALAGIVSSGDRILLARGNLGRKVLNDELVRLGALVDDITVYETVCPKSAKADLQKVLLAQTQIDYVTFTSSSTVSHYIEILKQLQSDGILFQPKIACIGPIAARTAKDFGLIVNIIPPTYTIEALVEQLVFDTKEENTR</sequence>
<evidence type="ECO:0000256" key="1">
    <source>
        <dbReference type="ARBA" id="ARBA00004772"/>
    </source>
</evidence>
<dbReference type="RefSeq" id="WP_144450101.1">
    <property type="nucleotide sequence ID" value="NZ_VLKZ01000004.1"/>
</dbReference>
<dbReference type="GO" id="GO:0006780">
    <property type="term" value="P:uroporphyrinogen III biosynthetic process"/>
    <property type="evidence" value="ECO:0007669"/>
    <property type="project" value="UniProtKB-UniRule"/>
</dbReference>
<keyword evidence="12" id="KW-1185">Reference proteome</keyword>
<dbReference type="InterPro" id="IPR003754">
    <property type="entry name" value="4pyrrol_synth_uPrphyn_synth"/>
</dbReference>
<evidence type="ECO:0000313" key="11">
    <source>
        <dbReference type="EMBL" id="TWI57079.1"/>
    </source>
</evidence>
<evidence type="ECO:0000256" key="2">
    <source>
        <dbReference type="ARBA" id="ARBA00008133"/>
    </source>
</evidence>
<dbReference type="OrthoDB" id="9815856at2"/>
<keyword evidence="5 9" id="KW-0627">Porphyrin biosynthesis</keyword>
<dbReference type="Gene3D" id="3.40.50.10090">
    <property type="match status" value="2"/>
</dbReference>
<dbReference type="Proteomes" id="UP000315711">
    <property type="component" value="Unassembled WGS sequence"/>
</dbReference>
<dbReference type="EMBL" id="VLKZ01000004">
    <property type="protein sequence ID" value="TWI57079.1"/>
    <property type="molecule type" value="Genomic_DNA"/>
</dbReference>
<evidence type="ECO:0000259" key="10">
    <source>
        <dbReference type="Pfam" id="PF02602"/>
    </source>
</evidence>
<comment type="pathway">
    <text evidence="1 9">Porphyrin-containing compound metabolism; protoporphyrin-IX biosynthesis; coproporphyrinogen-III from 5-aminolevulinate: step 3/4.</text>
</comment>
<evidence type="ECO:0000256" key="3">
    <source>
        <dbReference type="ARBA" id="ARBA00013109"/>
    </source>
</evidence>